<keyword evidence="7" id="KW-0408">Iron</keyword>
<dbReference type="Proteomes" id="UP001565927">
    <property type="component" value="Unassembled WGS sequence"/>
</dbReference>
<keyword evidence="13" id="KW-1185">Reference proteome</keyword>
<keyword evidence="2" id="KW-0813">Transport</keyword>
<dbReference type="SUPFAM" id="SSF52540">
    <property type="entry name" value="P-loop containing nucleoside triphosphate hydrolases"/>
    <property type="match status" value="1"/>
</dbReference>
<keyword evidence="6 12" id="KW-0067">ATP-binding</keyword>
<dbReference type="InterPro" id="IPR027417">
    <property type="entry name" value="P-loop_NTPase"/>
</dbReference>
<comment type="subcellular location">
    <subcellularLocation>
        <location evidence="1">Cell membrane</location>
        <topology evidence="1">Peripheral membrane protein</topology>
    </subcellularLocation>
</comment>
<gene>
    <name evidence="12" type="ORF">AB2L27_11100</name>
</gene>
<evidence type="ECO:0000313" key="13">
    <source>
        <dbReference type="Proteomes" id="UP001565927"/>
    </source>
</evidence>
<dbReference type="CDD" id="cd03214">
    <property type="entry name" value="ABC_Iron-Siderophores_B12_Hemin"/>
    <property type="match status" value="1"/>
</dbReference>
<evidence type="ECO:0000256" key="8">
    <source>
        <dbReference type="ARBA" id="ARBA00023065"/>
    </source>
</evidence>
<dbReference type="PANTHER" id="PTHR42771">
    <property type="entry name" value="IRON(3+)-HYDROXAMATE IMPORT ATP-BINDING PROTEIN FHUC"/>
    <property type="match status" value="1"/>
</dbReference>
<keyword evidence="3" id="KW-1003">Cell membrane</keyword>
<dbReference type="EMBL" id="JBGFTU010000011">
    <property type="protein sequence ID" value="MEZ0165304.1"/>
    <property type="molecule type" value="Genomic_DNA"/>
</dbReference>
<feature type="domain" description="ABC transporter" evidence="11">
    <location>
        <begin position="2"/>
        <end position="240"/>
    </location>
</feature>
<keyword evidence="8" id="KW-0406">Ion transport</keyword>
<dbReference type="Gene3D" id="3.40.50.300">
    <property type="entry name" value="P-loop containing nucleotide triphosphate hydrolases"/>
    <property type="match status" value="1"/>
</dbReference>
<organism evidence="12 13">
    <name type="scientific">Kineococcus halophytocola</name>
    <dbReference type="NCBI Taxonomy" id="3234027"/>
    <lineage>
        <taxon>Bacteria</taxon>
        <taxon>Bacillati</taxon>
        <taxon>Actinomycetota</taxon>
        <taxon>Actinomycetes</taxon>
        <taxon>Kineosporiales</taxon>
        <taxon>Kineosporiaceae</taxon>
        <taxon>Kineococcus</taxon>
    </lineage>
</organism>
<evidence type="ECO:0000256" key="6">
    <source>
        <dbReference type="ARBA" id="ARBA00022840"/>
    </source>
</evidence>
<dbReference type="InterPro" id="IPR051535">
    <property type="entry name" value="Siderophore_ABC-ATPase"/>
</dbReference>
<feature type="region of interest" description="Disordered" evidence="10">
    <location>
        <begin position="256"/>
        <end position="287"/>
    </location>
</feature>
<evidence type="ECO:0000256" key="10">
    <source>
        <dbReference type="SAM" id="MobiDB-lite"/>
    </source>
</evidence>
<dbReference type="Pfam" id="PF00005">
    <property type="entry name" value="ABC_tran"/>
    <property type="match status" value="1"/>
</dbReference>
<dbReference type="PROSITE" id="PS50893">
    <property type="entry name" value="ABC_TRANSPORTER_2"/>
    <property type="match status" value="1"/>
</dbReference>
<evidence type="ECO:0000256" key="1">
    <source>
        <dbReference type="ARBA" id="ARBA00004202"/>
    </source>
</evidence>
<name>A0ABV4H2J3_9ACTN</name>
<evidence type="ECO:0000259" key="11">
    <source>
        <dbReference type="PROSITE" id="PS50893"/>
    </source>
</evidence>
<dbReference type="PROSITE" id="PS00211">
    <property type="entry name" value="ABC_TRANSPORTER_1"/>
    <property type="match status" value="1"/>
</dbReference>
<keyword evidence="9" id="KW-0472">Membrane</keyword>
<dbReference type="InterPro" id="IPR017871">
    <property type="entry name" value="ABC_transporter-like_CS"/>
</dbReference>
<evidence type="ECO:0000313" key="12">
    <source>
        <dbReference type="EMBL" id="MEZ0165304.1"/>
    </source>
</evidence>
<dbReference type="RefSeq" id="WP_370441529.1">
    <property type="nucleotide sequence ID" value="NZ_JBGFTU010000011.1"/>
</dbReference>
<keyword evidence="4" id="KW-0410">Iron transport</keyword>
<dbReference type="InterPro" id="IPR003593">
    <property type="entry name" value="AAA+_ATPase"/>
</dbReference>
<evidence type="ECO:0000256" key="2">
    <source>
        <dbReference type="ARBA" id="ARBA00022448"/>
    </source>
</evidence>
<dbReference type="InterPro" id="IPR003439">
    <property type="entry name" value="ABC_transporter-like_ATP-bd"/>
</dbReference>
<evidence type="ECO:0000256" key="7">
    <source>
        <dbReference type="ARBA" id="ARBA00023004"/>
    </source>
</evidence>
<evidence type="ECO:0000256" key="3">
    <source>
        <dbReference type="ARBA" id="ARBA00022475"/>
    </source>
</evidence>
<protein>
    <submittedName>
        <fullName evidence="12">ABC transporter ATP-binding protein</fullName>
    </submittedName>
</protein>
<reference evidence="12 13" key="1">
    <citation type="submission" date="2024-07" db="EMBL/GenBank/DDBJ databases">
        <authorList>
            <person name="Thanompreechachai J."/>
            <person name="Duangmal K."/>
        </authorList>
    </citation>
    <scope>NUCLEOTIDE SEQUENCE [LARGE SCALE GENOMIC DNA]</scope>
    <source>
        <strain evidence="12 13">LSe6-4</strain>
    </source>
</reference>
<evidence type="ECO:0000256" key="4">
    <source>
        <dbReference type="ARBA" id="ARBA00022496"/>
    </source>
</evidence>
<evidence type="ECO:0000256" key="5">
    <source>
        <dbReference type="ARBA" id="ARBA00022741"/>
    </source>
</evidence>
<proteinExistence type="predicted"/>
<keyword evidence="5" id="KW-0547">Nucleotide-binding</keyword>
<comment type="caution">
    <text evidence="12">The sequence shown here is derived from an EMBL/GenBank/DDBJ whole genome shotgun (WGS) entry which is preliminary data.</text>
</comment>
<dbReference type="PANTHER" id="PTHR42771:SF3">
    <property type="entry name" value="PETROBACTIN IMPORT ATP-BINDING PROTEIN YCLP"/>
    <property type="match status" value="1"/>
</dbReference>
<dbReference type="SMART" id="SM00382">
    <property type="entry name" value="AAA"/>
    <property type="match status" value="1"/>
</dbReference>
<accession>A0ABV4H2J3</accession>
<sequence length="287" mass="31044">MIRFTDVTKSYDTRRGGRPVLGPVTGEFRRGGITSVIGPNGAGKSTLLTVVGRLMDPDTGTVHVDDVDVHRARSADVAKVVAVLRQENHFTARVTVRELVSFGRFPHSGGHLTTRDVTAVEEALGFLDLTALGDRFIDQLSGGQRQRAFVAMVLAQDTDFVLLDEPLNNLDVAHSVRMMRLLRRAADDLGRSVVLVVHDINFAAAWSDRIVAVKDGRVVADGTPEEIVRPEVMRDVFDTAFTVHRVDGRPVAVYYRPADDADEPGDTHDPDDTTAATGPGVAVGGPS</sequence>
<dbReference type="GO" id="GO:0005524">
    <property type="term" value="F:ATP binding"/>
    <property type="evidence" value="ECO:0007669"/>
    <property type="project" value="UniProtKB-KW"/>
</dbReference>
<evidence type="ECO:0000256" key="9">
    <source>
        <dbReference type="ARBA" id="ARBA00023136"/>
    </source>
</evidence>